<proteinExistence type="predicted"/>
<dbReference type="Proteomes" id="UP000286134">
    <property type="component" value="Unassembled WGS sequence"/>
</dbReference>
<accession>A0A420I8L3</accession>
<sequence>MKQIFIVNDGEPPKLYDTGGKFHGYQHHQEEEIPENGYLVPHTGLK</sequence>
<dbReference type="AlphaFoldDB" id="A0A420I8L3"/>
<evidence type="ECO:0000313" key="2">
    <source>
        <dbReference type="Proteomes" id="UP000286134"/>
    </source>
</evidence>
<comment type="caution">
    <text evidence="1">The sequence shown here is derived from an EMBL/GenBank/DDBJ whole genome shotgun (WGS) entry which is preliminary data.</text>
</comment>
<name>A0A420I8L3_9PEZI</name>
<reference evidence="1 2" key="1">
    <citation type="journal article" date="2018" name="BMC Genomics">
        <title>Comparative genome analyses reveal sequence features reflecting distinct modes of host-adaptation between dicot and monocot powdery mildew.</title>
        <authorList>
            <person name="Wu Y."/>
            <person name="Ma X."/>
            <person name="Pan Z."/>
            <person name="Kale S.D."/>
            <person name="Song Y."/>
            <person name="King H."/>
            <person name="Zhang Q."/>
            <person name="Presley C."/>
            <person name="Deng X."/>
            <person name="Wei C.I."/>
            <person name="Xiao S."/>
        </authorList>
    </citation>
    <scope>NUCLEOTIDE SEQUENCE [LARGE SCALE GENOMIC DNA]</scope>
    <source>
        <strain evidence="1">UMSG2</strain>
    </source>
</reference>
<protein>
    <submittedName>
        <fullName evidence="1">Uncharacterized protein</fullName>
    </submittedName>
</protein>
<dbReference type="EMBL" id="MCFK01000029">
    <property type="protein sequence ID" value="RKF66008.1"/>
    <property type="molecule type" value="Genomic_DNA"/>
</dbReference>
<evidence type="ECO:0000313" key="1">
    <source>
        <dbReference type="EMBL" id="RKF66008.1"/>
    </source>
</evidence>
<gene>
    <name evidence="1" type="ORF">OnM2_000034</name>
</gene>
<keyword evidence="2" id="KW-1185">Reference proteome</keyword>
<organism evidence="1 2">
    <name type="scientific">Erysiphe neolycopersici</name>
    <dbReference type="NCBI Taxonomy" id="212602"/>
    <lineage>
        <taxon>Eukaryota</taxon>
        <taxon>Fungi</taxon>
        <taxon>Dikarya</taxon>
        <taxon>Ascomycota</taxon>
        <taxon>Pezizomycotina</taxon>
        <taxon>Leotiomycetes</taxon>
        <taxon>Erysiphales</taxon>
        <taxon>Erysiphaceae</taxon>
        <taxon>Erysiphe</taxon>
    </lineage>
</organism>